<reference evidence="3" key="1">
    <citation type="journal article" date="2019" name="Int. J. Syst. Evol. Microbiol.">
        <title>The Global Catalogue of Microorganisms (GCM) 10K type strain sequencing project: providing services to taxonomists for standard genome sequencing and annotation.</title>
        <authorList>
            <consortium name="The Broad Institute Genomics Platform"/>
            <consortium name="The Broad Institute Genome Sequencing Center for Infectious Disease"/>
            <person name="Wu L."/>
            <person name="Ma J."/>
        </authorList>
    </citation>
    <scope>NUCLEOTIDE SEQUENCE [LARGE SCALE GENOMIC DNA]</scope>
    <source>
        <strain evidence="3">JCM 18956</strain>
    </source>
</reference>
<dbReference type="PRINTS" id="PR00598">
    <property type="entry name" value="HTHMARR"/>
</dbReference>
<evidence type="ECO:0000313" key="3">
    <source>
        <dbReference type="Proteomes" id="UP001501295"/>
    </source>
</evidence>
<dbReference type="Gene3D" id="1.10.10.10">
    <property type="entry name" value="Winged helix-like DNA-binding domain superfamily/Winged helix DNA-binding domain"/>
    <property type="match status" value="1"/>
</dbReference>
<dbReference type="InterPro" id="IPR036390">
    <property type="entry name" value="WH_DNA-bd_sf"/>
</dbReference>
<feature type="domain" description="HTH marR-type" evidence="1">
    <location>
        <begin position="23"/>
        <end position="156"/>
    </location>
</feature>
<dbReference type="SUPFAM" id="SSF46785">
    <property type="entry name" value="Winged helix' DNA-binding domain"/>
    <property type="match status" value="1"/>
</dbReference>
<evidence type="ECO:0000259" key="1">
    <source>
        <dbReference type="PROSITE" id="PS50995"/>
    </source>
</evidence>
<keyword evidence="3" id="KW-1185">Reference proteome</keyword>
<dbReference type="EMBL" id="BAABLM010000002">
    <property type="protein sequence ID" value="GAA4671633.1"/>
    <property type="molecule type" value="Genomic_DNA"/>
</dbReference>
<name>A0ABP8VVZ3_9MICO</name>
<dbReference type="PANTHER" id="PTHR33164">
    <property type="entry name" value="TRANSCRIPTIONAL REGULATOR, MARR FAMILY"/>
    <property type="match status" value="1"/>
</dbReference>
<dbReference type="SMART" id="SM00347">
    <property type="entry name" value="HTH_MARR"/>
    <property type="match status" value="1"/>
</dbReference>
<dbReference type="InterPro" id="IPR000835">
    <property type="entry name" value="HTH_MarR-typ"/>
</dbReference>
<dbReference type="InterPro" id="IPR036388">
    <property type="entry name" value="WH-like_DNA-bd_sf"/>
</dbReference>
<dbReference type="RefSeq" id="WP_345374846.1">
    <property type="nucleotide sequence ID" value="NZ_BAABLM010000002.1"/>
</dbReference>
<organism evidence="2 3">
    <name type="scientific">Frondihabitans cladoniiphilus</name>
    <dbReference type="NCBI Taxonomy" id="715785"/>
    <lineage>
        <taxon>Bacteria</taxon>
        <taxon>Bacillati</taxon>
        <taxon>Actinomycetota</taxon>
        <taxon>Actinomycetes</taxon>
        <taxon>Micrococcales</taxon>
        <taxon>Microbacteriaceae</taxon>
        <taxon>Frondihabitans</taxon>
    </lineage>
</organism>
<proteinExistence type="predicted"/>
<evidence type="ECO:0000313" key="2">
    <source>
        <dbReference type="EMBL" id="GAA4671633.1"/>
    </source>
</evidence>
<gene>
    <name evidence="2" type="ORF">GCM10025780_14360</name>
</gene>
<accession>A0ABP8VVZ3</accession>
<sequence>MSTHEANDPPPFDYDPSTPSGAVIEALYALQDAEALFRGRLRDRLGIGANDLAALQYLARLETVGKEVRPRDLTRTLGVTSAAATIILSRLELRGFVTRTPDPSDGRGQILRLTPQAKKALATAIGTSQGGVRTLFASISDREAKRLVQLLSAVTASLDAGAPLDR</sequence>
<protein>
    <recommendedName>
        <fullName evidence="1">HTH marR-type domain-containing protein</fullName>
    </recommendedName>
</protein>
<dbReference type="InterPro" id="IPR039422">
    <property type="entry name" value="MarR/SlyA-like"/>
</dbReference>
<dbReference type="Pfam" id="PF12802">
    <property type="entry name" value="MarR_2"/>
    <property type="match status" value="1"/>
</dbReference>
<dbReference type="Proteomes" id="UP001501295">
    <property type="component" value="Unassembled WGS sequence"/>
</dbReference>
<dbReference type="PROSITE" id="PS50995">
    <property type="entry name" value="HTH_MARR_2"/>
    <property type="match status" value="1"/>
</dbReference>
<dbReference type="PANTHER" id="PTHR33164:SF43">
    <property type="entry name" value="HTH-TYPE TRANSCRIPTIONAL REPRESSOR YETL"/>
    <property type="match status" value="1"/>
</dbReference>
<comment type="caution">
    <text evidence="2">The sequence shown here is derived from an EMBL/GenBank/DDBJ whole genome shotgun (WGS) entry which is preliminary data.</text>
</comment>